<name>W4NB46_9BIFI</name>
<sequence>MKDLLDPQPDLVEIAEALDIMSKPHRGSAWKNITDEPCTTIRQEAIWKTYGDGRLG</sequence>
<dbReference type="STRING" id="1435051.BMOU_0786"/>
<dbReference type="EMBL" id="AZMV01000003">
    <property type="protein sequence ID" value="ETY71706.1"/>
    <property type="molecule type" value="Genomic_DNA"/>
</dbReference>
<reference evidence="1 2" key="1">
    <citation type="journal article" date="2014" name="Genome Announc.">
        <title>The Genome Sequence of Bifidobacterium moukalabense DSM 27321 Highlights the Close Phylogenetic Relatedness with the Bifidobacterium dentium Taxon.</title>
        <authorList>
            <person name="Lugli G.A."/>
            <person name="Duranti S."/>
            <person name="Milani C."/>
            <person name="Turroni F."/>
            <person name="Viappiani A."/>
            <person name="Mangifesta M."/>
            <person name="van Sinderen D."/>
            <person name="Ventura M."/>
        </authorList>
    </citation>
    <scope>NUCLEOTIDE SEQUENCE [LARGE SCALE GENOMIC DNA]</scope>
    <source>
        <strain evidence="1 2">DSM 27321</strain>
    </source>
</reference>
<proteinExistence type="predicted"/>
<protein>
    <submittedName>
        <fullName evidence="1">Uncharacterized protein</fullName>
    </submittedName>
</protein>
<keyword evidence="2" id="KW-1185">Reference proteome</keyword>
<dbReference type="AlphaFoldDB" id="W4NB46"/>
<evidence type="ECO:0000313" key="2">
    <source>
        <dbReference type="Proteomes" id="UP000019155"/>
    </source>
</evidence>
<organism evidence="1 2">
    <name type="scientific">Bifidobacterium moukalabense DSM 27321</name>
    <dbReference type="NCBI Taxonomy" id="1435051"/>
    <lineage>
        <taxon>Bacteria</taxon>
        <taxon>Bacillati</taxon>
        <taxon>Actinomycetota</taxon>
        <taxon>Actinomycetes</taxon>
        <taxon>Bifidobacteriales</taxon>
        <taxon>Bifidobacteriaceae</taxon>
        <taxon>Bifidobacterium</taxon>
    </lineage>
</organism>
<dbReference type="Proteomes" id="UP000019155">
    <property type="component" value="Unassembled WGS sequence"/>
</dbReference>
<dbReference type="GeneID" id="97503309"/>
<gene>
    <name evidence="1" type="ORF">BMOU_0786</name>
</gene>
<accession>W4NB46</accession>
<dbReference type="RefSeq" id="WP_162848712.1">
    <property type="nucleotide sequence ID" value="NZ_AZMV01000003.1"/>
</dbReference>
<comment type="caution">
    <text evidence="1">The sequence shown here is derived from an EMBL/GenBank/DDBJ whole genome shotgun (WGS) entry which is preliminary data.</text>
</comment>
<dbReference type="PATRIC" id="fig|1435051.3.peg.779"/>
<evidence type="ECO:0000313" key="1">
    <source>
        <dbReference type="EMBL" id="ETY71706.1"/>
    </source>
</evidence>